<gene>
    <name evidence="2" type="ORF">JOC49_001644</name>
</gene>
<feature type="transmembrane region" description="Helical" evidence="1">
    <location>
        <begin position="93"/>
        <end position="110"/>
    </location>
</feature>
<dbReference type="EMBL" id="JAFBDT010000012">
    <property type="protein sequence ID" value="MBM7562101.1"/>
    <property type="molecule type" value="Genomic_DNA"/>
</dbReference>
<feature type="transmembrane region" description="Helical" evidence="1">
    <location>
        <begin position="272"/>
        <end position="292"/>
    </location>
</feature>
<accession>A0ABS2MRR4</accession>
<evidence type="ECO:0000313" key="3">
    <source>
        <dbReference type="Proteomes" id="UP000767854"/>
    </source>
</evidence>
<evidence type="ECO:0000256" key="1">
    <source>
        <dbReference type="SAM" id="Phobius"/>
    </source>
</evidence>
<feature type="transmembrane region" description="Helical" evidence="1">
    <location>
        <begin position="71"/>
        <end position="88"/>
    </location>
</feature>
<feature type="transmembrane region" description="Helical" evidence="1">
    <location>
        <begin position="116"/>
        <end position="133"/>
    </location>
</feature>
<keyword evidence="1" id="KW-0472">Membrane</keyword>
<comment type="caution">
    <text evidence="2">The sequence shown here is derived from an EMBL/GenBank/DDBJ whole genome shotgun (WGS) entry which is preliminary data.</text>
</comment>
<protein>
    <submittedName>
        <fullName evidence="2">Uncharacterized membrane protein YjjP (DUF1212 family)</fullName>
    </submittedName>
</protein>
<reference evidence="2 3" key="1">
    <citation type="submission" date="2021-01" db="EMBL/GenBank/DDBJ databases">
        <title>Genomic Encyclopedia of Type Strains, Phase IV (KMG-IV): sequencing the most valuable type-strain genomes for metagenomic binning, comparative biology and taxonomic classification.</title>
        <authorList>
            <person name="Goeker M."/>
        </authorList>
    </citation>
    <scope>NUCLEOTIDE SEQUENCE [LARGE SCALE GENOMIC DNA]</scope>
    <source>
        <strain evidence="2 3">DSM 24436</strain>
    </source>
</reference>
<feature type="transmembrane region" description="Helical" evidence="1">
    <location>
        <begin position="209"/>
        <end position="226"/>
    </location>
</feature>
<feature type="transmembrane region" description="Helical" evidence="1">
    <location>
        <begin position="176"/>
        <end position="197"/>
    </location>
</feature>
<feature type="transmembrane region" description="Helical" evidence="1">
    <location>
        <begin position="322"/>
        <end position="339"/>
    </location>
</feature>
<evidence type="ECO:0000313" key="2">
    <source>
        <dbReference type="EMBL" id="MBM7562101.1"/>
    </source>
</evidence>
<feature type="transmembrane region" description="Helical" evidence="1">
    <location>
        <begin position="299"/>
        <end position="316"/>
    </location>
</feature>
<keyword evidence="1" id="KW-0812">Transmembrane</keyword>
<dbReference type="Proteomes" id="UP000767854">
    <property type="component" value="Unassembled WGS sequence"/>
</dbReference>
<proteinExistence type="predicted"/>
<organism evidence="2 3">
    <name type="scientific">Fusibacter tunisiensis</name>
    <dbReference type="NCBI Taxonomy" id="1008308"/>
    <lineage>
        <taxon>Bacteria</taxon>
        <taxon>Bacillati</taxon>
        <taxon>Bacillota</taxon>
        <taxon>Clostridia</taxon>
        <taxon>Eubacteriales</taxon>
        <taxon>Eubacteriales Family XII. Incertae Sedis</taxon>
        <taxon>Fusibacter</taxon>
    </lineage>
</organism>
<name>A0ABS2MRR4_9FIRM</name>
<sequence length="501" mass="58602">MKRKHFSTVIILIFLCLYLILNCLTLMHFPNVHSDELWLMGLTEKMIDDKTVFTTEAFFDLYPRVEHPFRWFYHGIYAIFMFLFGPTVFTGRFVSLVGALFSLYIFFKWLNEKWGNWIPAIFATLILSLNSQLISSAHTGRQETWILFVLILLVYWVDLLKFTPIVYALITGLAIGIHPNSFIIGVVGAGLLTAQIIKKDRPIKDLFKYVIYTSLLAALYLFIGWLNDPEFLSKYMQFGASLGIDSEPISRVEGFYWFFYKLFNQIGGTYDLYNIKSDLFLVGTSILIGIAYYKNKTAFNMLAVTSGILLALFLIGRYNQTSILFLMPWYVIIFCEILQKNRLKTLVLYSVLSVYLLYSNVITYYENMPYYKSYATMRHEIDAYIPEDAVVLGNLNLLEVKGKAFYDYRNLGFLNTSFEAYVQSHNIDTILYHEEMDYLENTSPKWDFLYVDLWYLPEMRVFLETKCDLIATIENPAYAMRITKYTGTYPWTTKIYRVKKP</sequence>
<feature type="transmembrane region" description="Helical" evidence="1">
    <location>
        <begin position="346"/>
        <end position="365"/>
    </location>
</feature>
<feature type="transmembrane region" description="Helical" evidence="1">
    <location>
        <begin position="145"/>
        <end position="170"/>
    </location>
</feature>
<keyword evidence="1" id="KW-1133">Transmembrane helix</keyword>
<feature type="transmembrane region" description="Helical" evidence="1">
    <location>
        <begin position="9"/>
        <end position="29"/>
    </location>
</feature>
<keyword evidence="3" id="KW-1185">Reference proteome</keyword>